<dbReference type="InterPro" id="IPR010287">
    <property type="entry name" value="DUF892_YciF-like"/>
</dbReference>
<dbReference type="PANTHER" id="PTHR30565:SF9">
    <property type="entry name" value="PROTEIN YCIF"/>
    <property type="match status" value="1"/>
</dbReference>
<sequence>MKIETPTDIFFDQLRDLNSALQQVAGTLPDLIGWSTANDLRKRLEKYHELILSYLQEVSAIFESHGEDSGNDKCKAIAGLIEGGNQHLEIAEGAVIRDLLLIAHSSRIGHYMLAASRFAGGIATTCGLVVEADVITENSTAQIDFMDGLEHIASKDFGVEIGGAN</sequence>
<organism evidence="1 2">
    <name type="scientific">Luteolibacter rhizosphaerae</name>
    <dbReference type="NCBI Taxonomy" id="2989719"/>
    <lineage>
        <taxon>Bacteria</taxon>
        <taxon>Pseudomonadati</taxon>
        <taxon>Verrucomicrobiota</taxon>
        <taxon>Verrucomicrobiia</taxon>
        <taxon>Verrucomicrobiales</taxon>
        <taxon>Verrucomicrobiaceae</taxon>
        <taxon>Luteolibacter</taxon>
    </lineage>
</organism>
<dbReference type="InterPro" id="IPR012347">
    <property type="entry name" value="Ferritin-like"/>
</dbReference>
<proteinExistence type="predicted"/>
<dbReference type="Gene3D" id="1.20.1260.10">
    <property type="match status" value="1"/>
</dbReference>
<dbReference type="InterPro" id="IPR009078">
    <property type="entry name" value="Ferritin-like_SF"/>
</dbReference>
<dbReference type="SUPFAM" id="SSF47240">
    <property type="entry name" value="Ferritin-like"/>
    <property type="match status" value="1"/>
</dbReference>
<dbReference type="InterPro" id="IPR047114">
    <property type="entry name" value="YciF"/>
</dbReference>
<keyword evidence="2" id="KW-1185">Reference proteome</keyword>
<gene>
    <name evidence="1" type="ORF">OJ996_05215</name>
</gene>
<accession>A0ABT3G0F2</accession>
<dbReference type="Proteomes" id="UP001165653">
    <property type="component" value="Unassembled WGS sequence"/>
</dbReference>
<comment type="caution">
    <text evidence="1">The sequence shown here is derived from an EMBL/GenBank/DDBJ whole genome shotgun (WGS) entry which is preliminary data.</text>
</comment>
<evidence type="ECO:0000313" key="2">
    <source>
        <dbReference type="Proteomes" id="UP001165653"/>
    </source>
</evidence>
<dbReference type="RefSeq" id="WP_264511905.1">
    <property type="nucleotide sequence ID" value="NZ_JAPDDR010000002.1"/>
</dbReference>
<dbReference type="Pfam" id="PF05974">
    <property type="entry name" value="DUF892"/>
    <property type="match status" value="1"/>
</dbReference>
<dbReference type="EMBL" id="JAPDDR010000002">
    <property type="protein sequence ID" value="MCW1912959.1"/>
    <property type="molecule type" value="Genomic_DNA"/>
</dbReference>
<dbReference type="PANTHER" id="PTHR30565">
    <property type="entry name" value="PROTEIN YCIF"/>
    <property type="match status" value="1"/>
</dbReference>
<name>A0ABT3G0F2_9BACT</name>
<reference evidence="1" key="1">
    <citation type="submission" date="2022-10" db="EMBL/GenBank/DDBJ databases">
        <title>Luteolibacter sp. GHJ8, whole genome shotgun sequencing project.</title>
        <authorList>
            <person name="Zhao G."/>
            <person name="Shen L."/>
        </authorList>
    </citation>
    <scope>NUCLEOTIDE SEQUENCE</scope>
    <source>
        <strain evidence="1">GHJ8</strain>
    </source>
</reference>
<evidence type="ECO:0000313" key="1">
    <source>
        <dbReference type="EMBL" id="MCW1912959.1"/>
    </source>
</evidence>
<protein>
    <submittedName>
        <fullName evidence="1">DUF892 family protein</fullName>
    </submittedName>
</protein>